<keyword evidence="1" id="KW-0472">Membrane</keyword>
<reference evidence="2" key="1">
    <citation type="journal article" date="2015" name="Nature">
        <title>Complex archaea that bridge the gap between prokaryotes and eukaryotes.</title>
        <authorList>
            <person name="Spang A."/>
            <person name="Saw J.H."/>
            <person name="Jorgensen S.L."/>
            <person name="Zaremba-Niedzwiedzka K."/>
            <person name="Martijn J."/>
            <person name="Lind A.E."/>
            <person name="van Eijk R."/>
            <person name="Schleper C."/>
            <person name="Guy L."/>
            <person name="Ettema T.J."/>
        </authorList>
    </citation>
    <scope>NUCLEOTIDE SEQUENCE</scope>
</reference>
<sequence length="80" mass="9222">MTNSQINMSNFIRNSIRLFIGIFFVVAAFFMTFFVLAATTILAFAVAISMWWKQTRSRQQTVNKSSEKTIIDAEYTVIDK</sequence>
<proteinExistence type="predicted"/>
<organism evidence="2">
    <name type="scientific">marine sediment metagenome</name>
    <dbReference type="NCBI Taxonomy" id="412755"/>
    <lineage>
        <taxon>unclassified sequences</taxon>
        <taxon>metagenomes</taxon>
        <taxon>ecological metagenomes</taxon>
    </lineage>
</organism>
<keyword evidence="1" id="KW-1133">Transmembrane helix</keyword>
<accession>A0A0F9RXP4</accession>
<protein>
    <submittedName>
        <fullName evidence="2">Uncharacterized protein</fullName>
    </submittedName>
</protein>
<dbReference type="EMBL" id="LAZR01000666">
    <property type="protein sequence ID" value="KKN61220.1"/>
    <property type="molecule type" value="Genomic_DNA"/>
</dbReference>
<feature type="transmembrane region" description="Helical" evidence="1">
    <location>
        <begin position="20"/>
        <end position="48"/>
    </location>
</feature>
<comment type="caution">
    <text evidence="2">The sequence shown here is derived from an EMBL/GenBank/DDBJ whole genome shotgun (WGS) entry which is preliminary data.</text>
</comment>
<evidence type="ECO:0000256" key="1">
    <source>
        <dbReference type="SAM" id="Phobius"/>
    </source>
</evidence>
<keyword evidence="1" id="KW-0812">Transmembrane</keyword>
<evidence type="ECO:0000313" key="2">
    <source>
        <dbReference type="EMBL" id="KKN61220.1"/>
    </source>
</evidence>
<dbReference type="AlphaFoldDB" id="A0A0F9RXP4"/>
<gene>
    <name evidence="2" type="ORF">LCGC14_0524100</name>
</gene>
<name>A0A0F9RXP4_9ZZZZ</name>